<evidence type="ECO:0000256" key="10">
    <source>
        <dbReference type="RuleBase" id="RU004181"/>
    </source>
</evidence>
<dbReference type="PANTHER" id="PTHR33695:SF1">
    <property type="entry name" value="LIPOPROTEIN SIGNAL PEPTIDASE"/>
    <property type="match status" value="1"/>
</dbReference>
<dbReference type="HAMAP" id="MF_00161">
    <property type="entry name" value="LspA"/>
    <property type="match status" value="1"/>
</dbReference>
<evidence type="ECO:0000256" key="3">
    <source>
        <dbReference type="ARBA" id="ARBA00022670"/>
    </source>
</evidence>
<feature type="active site" evidence="9">
    <location>
        <position position="116"/>
    </location>
</feature>
<keyword evidence="12" id="KW-1185">Reference proteome</keyword>
<dbReference type="Pfam" id="PF01252">
    <property type="entry name" value="Peptidase_A8"/>
    <property type="match status" value="1"/>
</dbReference>
<keyword evidence="3 9" id="KW-0645">Protease</keyword>
<dbReference type="AlphaFoldDB" id="A0A4Y1YNG2"/>
<accession>A0A4Y1YNG2</accession>
<sequence>MKLYFSLSLAIIVLLLDLLTKRWVELSLSYGERVAVTDFFNLVLTYNAGAAFSFLSDASGWQRWFLSAIALFVSVFIVYLLYKHTTNRLFCVALSLILGGALGNLWDRIALGHVVDFLDFHIAGYHWPAFNLADSVIVCGAFLLILDSIRNGQPGSQSEDKDPSA</sequence>
<keyword evidence="5 9" id="KW-0064">Aspartyl protease</keyword>
<comment type="function">
    <text evidence="9">This protein specifically catalyzes the removal of signal peptides from prolipoproteins.</text>
</comment>
<evidence type="ECO:0000256" key="8">
    <source>
        <dbReference type="ARBA" id="ARBA00023136"/>
    </source>
</evidence>
<evidence type="ECO:0000256" key="9">
    <source>
        <dbReference type="HAMAP-Rule" id="MF_00161"/>
    </source>
</evidence>
<feature type="transmembrane region" description="Helical" evidence="9">
    <location>
        <begin position="64"/>
        <end position="82"/>
    </location>
</feature>
<dbReference type="PANTHER" id="PTHR33695">
    <property type="entry name" value="LIPOPROTEIN SIGNAL PEPTIDASE"/>
    <property type="match status" value="1"/>
</dbReference>
<comment type="subcellular location">
    <subcellularLocation>
        <location evidence="9">Cell membrane</location>
        <topology evidence="9">Multi-pass membrane protein</topology>
    </subcellularLocation>
</comment>
<dbReference type="UniPathway" id="UPA00665"/>
<name>A0A4Y1YNG2_9PROT</name>
<comment type="caution">
    <text evidence="9">Lacks conserved residue(s) required for the propagation of feature annotation.</text>
</comment>
<comment type="pathway">
    <text evidence="9">Protein modification; lipoprotein biosynthesis (signal peptide cleavage).</text>
</comment>
<evidence type="ECO:0000256" key="5">
    <source>
        <dbReference type="ARBA" id="ARBA00022750"/>
    </source>
</evidence>
<reference evidence="11 12" key="1">
    <citation type="submission" date="2019-06" db="EMBL/GenBank/DDBJ databases">
        <title>Nitrosomonas stercoris KYUHI-S whole genome shotgun sequence.</title>
        <authorList>
            <person name="Nakagawa T."/>
            <person name="Tsuchiya Y."/>
            <person name="Takahashi R."/>
        </authorList>
    </citation>
    <scope>NUCLEOTIDE SEQUENCE [LARGE SCALE GENOMIC DNA]</scope>
    <source>
        <strain evidence="11 12">KYUHI-S</strain>
    </source>
</reference>
<gene>
    <name evidence="9" type="primary">lspA</name>
    <name evidence="11" type="ORF">Nstercoris_01491</name>
</gene>
<evidence type="ECO:0000256" key="4">
    <source>
        <dbReference type="ARBA" id="ARBA00022692"/>
    </source>
</evidence>
<dbReference type="EC" id="3.4.23.36" evidence="9"/>
<evidence type="ECO:0000313" key="12">
    <source>
        <dbReference type="Proteomes" id="UP000316473"/>
    </source>
</evidence>
<feature type="active site" evidence="9">
    <location>
        <position position="134"/>
    </location>
</feature>
<comment type="catalytic activity">
    <reaction evidence="9">
        <text>Release of signal peptides from bacterial membrane prolipoproteins. Hydrolyzes -Xaa-Yaa-Zaa-|-(S,diacylglyceryl)Cys-, in which Xaa is hydrophobic (preferably Leu), and Yaa (Ala or Ser) and Zaa (Gly or Ala) have small, neutral side chains.</text>
        <dbReference type="EC" id="3.4.23.36"/>
    </reaction>
</comment>
<keyword evidence="11" id="KW-0449">Lipoprotein</keyword>
<dbReference type="GO" id="GO:0005886">
    <property type="term" value="C:plasma membrane"/>
    <property type="evidence" value="ECO:0007669"/>
    <property type="project" value="UniProtKB-SubCell"/>
</dbReference>
<dbReference type="Proteomes" id="UP000316473">
    <property type="component" value="Chromosome"/>
</dbReference>
<evidence type="ECO:0000256" key="2">
    <source>
        <dbReference type="ARBA" id="ARBA00022475"/>
    </source>
</evidence>
<dbReference type="GO" id="GO:0004190">
    <property type="term" value="F:aspartic-type endopeptidase activity"/>
    <property type="evidence" value="ECO:0007669"/>
    <property type="project" value="UniProtKB-UniRule"/>
</dbReference>
<evidence type="ECO:0000256" key="6">
    <source>
        <dbReference type="ARBA" id="ARBA00022801"/>
    </source>
</evidence>
<dbReference type="NCBIfam" id="TIGR00077">
    <property type="entry name" value="lspA"/>
    <property type="match status" value="1"/>
</dbReference>
<dbReference type="GO" id="GO:0006508">
    <property type="term" value="P:proteolysis"/>
    <property type="evidence" value="ECO:0007669"/>
    <property type="project" value="UniProtKB-KW"/>
</dbReference>
<feature type="transmembrane region" description="Helical" evidence="9">
    <location>
        <begin position="126"/>
        <end position="146"/>
    </location>
</feature>
<keyword evidence="4 9" id="KW-0812">Transmembrane</keyword>
<dbReference type="PRINTS" id="PR00781">
    <property type="entry name" value="LIPOSIGPTASE"/>
</dbReference>
<dbReference type="EMBL" id="AP019755">
    <property type="protein sequence ID" value="BBL35229.1"/>
    <property type="molecule type" value="Genomic_DNA"/>
</dbReference>
<keyword evidence="6 9" id="KW-0378">Hydrolase</keyword>
<keyword evidence="7 9" id="KW-1133">Transmembrane helix</keyword>
<dbReference type="KEGG" id="nst:Nstercoris_01491"/>
<evidence type="ECO:0000256" key="1">
    <source>
        <dbReference type="ARBA" id="ARBA00006139"/>
    </source>
</evidence>
<keyword evidence="2 9" id="KW-1003">Cell membrane</keyword>
<feature type="transmembrane region" description="Helical" evidence="9">
    <location>
        <begin position="89"/>
        <end position="106"/>
    </location>
</feature>
<evidence type="ECO:0000256" key="7">
    <source>
        <dbReference type="ARBA" id="ARBA00022989"/>
    </source>
</evidence>
<proteinExistence type="inferred from homology"/>
<evidence type="ECO:0000313" key="11">
    <source>
        <dbReference type="EMBL" id="BBL35229.1"/>
    </source>
</evidence>
<protein>
    <recommendedName>
        <fullName evidence="9">Lipoprotein signal peptidase</fullName>
        <ecNumber evidence="9">3.4.23.36</ecNumber>
    </recommendedName>
    <alternativeName>
        <fullName evidence="9">Prolipoprotein signal peptidase</fullName>
    </alternativeName>
    <alternativeName>
        <fullName evidence="9">Signal peptidase II</fullName>
        <shortName evidence="9">SPase II</shortName>
    </alternativeName>
</protein>
<dbReference type="InterPro" id="IPR001872">
    <property type="entry name" value="Peptidase_A8"/>
</dbReference>
<organism evidence="11 12">
    <name type="scientific">Nitrosomonas stercoris</name>
    <dbReference type="NCBI Taxonomy" id="1444684"/>
    <lineage>
        <taxon>Bacteria</taxon>
        <taxon>Pseudomonadati</taxon>
        <taxon>Pseudomonadota</taxon>
        <taxon>Betaproteobacteria</taxon>
        <taxon>Nitrosomonadales</taxon>
        <taxon>Nitrosomonadaceae</taxon>
        <taxon>Nitrosomonas</taxon>
    </lineage>
</organism>
<keyword evidence="8 9" id="KW-0472">Membrane</keyword>
<comment type="similarity">
    <text evidence="1 9 10">Belongs to the peptidase A8 family.</text>
</comment>